<evidence type="ECO:0000256" key="1">
    <source>
        <dbReference type="SAM" id="SignalP"/>
    </source>
</evidence>
<name>E5B1N8_ERWAM</name>
<gene>
    <name evidence="2" type="ORF">EAIL5_0569</name>
</gene>
<accession>E5B1N8</accession>
<evidence type="ECO:0000313" key="2">
    <source>
        <dbReference type="EMBL" id="CBX79389.1"/>
    </source>
</evidence>
<evidence type="ECO:0008006" key="3">
    <source>
        <dbReference type="Google" id="ProtNLM"/>
    </source>
</evidence>
<protein>
    <recommendedName>
        <fullName evidence="3">Lipoprotein</fullName>
    </recommendedName>
</protein>
<feature type="signal peptide" evidence="1">
    <location>
        <begin position="1"/>
        <end position="21"/>
    </location>
</feature>
<sequence length="313" mass="35059">MKIVNFLVFNALIISSGIACATTDLSPKLSYSKIDQKIKANNKDLFLVFRERDEGNTSYFFDYFGGYPSIVHDNDSLDSYSTYLVIEKTQGSFGADCLYADLKSSSNGIMAKDGRCGLGLKFTNKTTLTGEEGDTVTNNIIDANNKIKTSYFINGEVKYLPIMIFQNKEKYVYQVYKNKGDLEIGQYEIISCKNDSSACDVYDNNTWVVVTNSPYPLVNFSILNKSDKYSSFDRAIPASTTIKSSLNEPFEVKSSKANLQSATGMKLKSYLVKGDKVTLLTVSDNNKCLIRYINGRNEILDSYIRCADLNLFN</sequence>
<dbReference type="AlphaFoldDB" id="E5B1N8"/>
<organism evidence="2">
    <name type="scientific">Erwinia amylovora ATCC BAA-2158</name>
    <dbReference type="NCBI Taxonomy" id="889211"/>
    <lineage>
        <taxon>Bacteria</taxon>
        <taxon>Pseudomonadati</taxon>
        <taxon>Pseudomonadota</taxon>
        <taxon>Gammaproteobacteria</taxon>
        <taxon>Enterobacterales</taxon>
        <taxon>Erwiniaceae</taxon>
        <taxon>Erwinia</taxon>
    </lineage>
</organism>
<feature type="chain" id="PRO_5003192854" description="Lipoprotein" evidence="1">
    <location>
        <begin position="22"/>
        <end position="313"/>
    </location>
</feature>
<reference evidence="2" key="1">
    <citation type="journal article" date="2011" name="J. Bacteriol.">
        <title>Genome Sequence of an Erwinia amylovora Strain with Pathogenicity Restricted to Rubus Plants.</title>
        <authorList>
            <person name="Powney R."/>
            <person name="Smits T.H."/>
            <person name="Sawbridge T."/>
            <person name="Frey B."/>
            <person name="Blom J."/>
            <person name="Frey J.E."/>
            <person name="Plummer K.M."/>
            <person name="Beer S.V."/>
            <person name="Luck J."/>
            <person name="Duffy B."/>
            <person name="Rodoni B."/>
        </authorList>
    </citation>
    <scope>NUCLEOTIDE SEQUENCE</scope>
    <source>
        <strain evidence="2">ATCC BAA-2158</strain>
    </source>
</reference>
<keyword evidence="1" id="KW-0732">Signal</keyword>
<proteinExistence type="predicted"/>
<dbReference type="EMBL" id="FR719186">
    <property type="protein sequence ID" value="CBX79389.1"/>
    <property type="molecule type" value="Genomic_DNA"/>
</dbReference>
<dbReference type="PROSITE" id="PS51257">
    <property type="entry name" value="PROKAR_LIPOPROTEIN"/>
    <property type="match status" value="1"/>
</dbReference>